<dbReference type="RefSeq" id="WP_250858212.1">
    <property type="nucleotide sequence ID" value="NZ_JAGSOJ010000001.1"/>
</dbReference>
<sequence length="212" mass="24040">MPKLILYSDQIIGKTKKVDNELLNLLEKNNPSIGYIPSCSDFTRKYFNQRIEYYKALGIHDLQYFDIDKEYEETRIMDIFKCDAIHLSGGNTFYFLHLLKKRGFIELLKSYVNNGGILIGISAGSIIMTKTIDLAGYGEDSDENIIGLEITDSLGFVDFEFYPHWDGSENILDSLNTYAKKKDCAVYACKDGDGIVINDDEIKLIGDISRIG</sequence>
<gene>
    <name evidence="5" type="ORF">KDK92_05775</name>
</gene>
<dbReference type="PANTHER" id="PTHR20842">
    <property type="entry name" value="PROTEASE S51 ALPHA-ASPARTYL DIPEPTIDASE"/>
    <property type="match status" value="1"/>
</dbReference>
<reference evidence="5" key="1">
    <citation type="journal article" date="2021" name="mSystems">
        <title>Bacteria and Archaea Synergistically Convert Glycine Betaine to Biogenic Methane in the Formosa Cold Seep of the South China Sea.</title>
        <authorList>
            <person name="Li L."/>
            <person name="Zhang W."/>
            <person name="Zhang S."/>
            <person name="Song L."/>
            <person name="Sun Q."/>
            <person name="Zhang H."/>
            <person name="Xiang H."/>
            <person name="Dong X."/>
        </authorList>
    </citation>
    <scope>NUCLEOTIDE SEQUENCE</scope>
    <source>
        <strain evidence="5">ZWT</strain>
    </source>
</reference>
<evidence type="ECO:0000256" key="1">
    <source>
        <dbReference type="ARBA" id="ARBA00006534"/>
    </source>
</evidence>
<evidence type="ECO:0000256" key="2">
    <source>
        <dbReference type="ARBA" id="ARBA00022670"/>
    </source>
</evidence>
<evidence type="ECO:0000313" key="5">
    <source>
        <dbReference type="EMBL" id="MCM1989243.1"/>
    </source>
</evidence>
<dbReference type="AlphaFoldDB" id="A0A9J6NY98"/>
<keyword evidence="2" id="KW-0645">Protease</keyword>
<dbReference type="PANTHER" id="PTHR20842:SF0">
    <property type="entry name" value="ALPHA-ASPARTYL DIPEPTIDASE"/>
    <property type="match status" value="1"/>
</dbReference>
<dbReference type="SUPFAM" id="SSF52317">
    <property type="entry name" value="Class I glutamine amidotransferase-like"/>
    <property type="match status" value="1"/>
</dbReference>
<accession>A0A9J6NY98</accession>
<evidence type="ECO:0000313" key="6">
    <source>
        <dbReference type="Proteomes" id="UP001056429"/>
    </source>
</evidence>
<dbReference type="GO" id="GO:0008236">
    <property type="term" value="F:serine-type peptidase activity"/>
    <property type="evidence" value="ECO:0007669"/>
    <property type="project" value="UniProtKB-KW"/>
</dbReference>
<evidence type="ECO:0000256" key="4">
    <source>
        <dbReference type="ARBA" id="ARBA00022825"/>
    </source>
</evidence>
<keyword evidence="3" id="KW-0378">Hydrolase</keyword>
<protein>
    <submittedName>
        <fullName evidence="5">Type 1 glutamine amidotransferase-like domain-containing protein</fullName>
    </submittedName>
</protein>
<keyword evidence="4" id="KW-0720">Serine protease</keyword>
<evidence type="ECO:0000256" key="3">
    <source>
        <dbReference type="ARBA" id="ARBA00022801"/>
    </source>
</evidence>
<dbReference type="InterPro" id="IPR005320">
    <property type="entry name" value="Peptidase_S51"/>
</dbReference>
<organism evidence="5 6">
    <name type="scientific">Oceanirhabdus seepicola</name>
    <dbReference type="NCBI Taxonomy" id="2828781"/>
    <lineage>
        <taxon>Bacteria</taxon>
        <taxon>Bacillati</taxon>
        <taxon>Bacillota</taxon>
        <taxon>Clostridia</taxon>
        <taxon>Eubacteriales</taxon>
        <taxon>Clostridiaceae</taxon>
        <taxon>Oceanirhabdus</taxon>
    </lineage>
</organism>
<name>A0A9J6NY98_9CLOT</name>
<dbReference type="GO" id="GO:0006508">
    <property type="term" value="P:proteolysis"/>
    <property type="evidence" value="ECO:0007669"/>
    <property type="project" value="UniProtKB-KW"/>
</dbReference>
<dbReference type="Pfam" id="PF03575">
    <property type="entry name" value="Peptidase_S51"/>
    <property type="match status" value="1"/>
</dbReference>
<comment type="similarity">
    <text evidence="1">Belongs to the peptidase S51 family.</text>
</comment>
<dbReference type="EMBL" id="JAGSOJ010000001">
    <property type="protein sequence ID" value="MCM1989243.1"/>
    <property type="molecule type" value="Genomic_DNA"/>
</dbReference>
<dbReference type="Gene3D" id="3.40.50.880">
    <property type="match status" value="1"/>
</dbReference>
<reference evidence="5" key="2">
    <citation type="submission" date="2021-04" db="EMBL/GenBank/DDBJ databases">
        <authorList>
            <person name="Dong X."/>
        </authorList>
    </citation>
    <scope>NUCLEOTIDE SEQUENCE</scope>
    <source>
        <strain evidence="5">ZWT</strain>
    </source>
</reference>
<comment type="caution">
    <text evidence="5">The sequence shown here is derived from an EMBL/GenBank/DDBJ whole genome shotgun (WGS) entry which is preliminary data.</text>
</comment>
<dbReference type="Proteomes" id="UP001056429">
    <property type="component" value="Unassembled WGS sequence"/>
</dbReference>
<keyword evidence="5" id="KW-0315">Glutamine amidotransferase</keyword>
<keyword evidence="6" id="KW-1185">Reference proteome</keyword>
<dbReference type="InterPro" id="IPR029062">
    <property type="entry name" value="Class_I_gatase-like"/>
</dbReference>
<proteinExistence type="inferred from homology"/>